<keyword evidence="10 16" id="KW-0255">Endonuclease</keyword>
<comment type="subcellular location">
    <subcellularLocation>
        <location evidence="1 16">Host nucleus</location>
    </subcellularLocation>
</comment>
<keyword evidence="16" id="KW-0067">ATP-binding</keyword>
<dbReference type="GO" id="GO:0003677">
    <property type="term" value="F:DNA binding"/>
    <property type="evidence" value="ECO:0007669"/>
    <property type="project" value="UniProtKB-KW"/>
</dbReference>
<dbReference type="InterPro" id="IPR001191">
    <property type="entry name" value="Gemini_AL1_REP"/>
</dbReference>
<dbReference type="InterPro" id="IPR001301">
    <property type="entry name" value="Gemini_AL1_CLV"/>
</dbReference>
<evidence type="ECO:0000256" key="3">
    <source>
        <dbReference type="ARBA" id="ARBA00022562"/>
    </source>
</evidence>
<comment type="subunit">
    <text evidence="16">Homooligomer.</text>
</comment>
<dbReference type="EC" id="3.1.21.-" evidence="16"/>
<keyword evidence="12 16" id="KW-0190">Covalent protein-DNA linkage</keyword>
<evidence type="ECO:0000256" key="14">
    <source>
        <dbReference type="PIRSR" id="PIRSR601191-1"/>
    </source>
</evidence>
<sequence length="350" mass="40136">MTRPKFLINSKNYFLTFPKCSLSKEEALSPTSKNLHTPTNIKFIRICRELHQNGEPHLHVLIQFESKFKCQNNRFFDLRHPHSSIQFHPNIQSAKSSSDCKTYMEKDGDVLDFGVFQIDGRSARGGKQSANDSYAKALNATSKDEAMRIIREEQPQHYVLMFHNINSNLDKIFAPPPKPFENIFSNFKITDDMEQWLGETFEFDVTSPAGPIVNNVIGHRPKSLIVEGPSRTGKTAWARSLGAHNYLSGHLDFNSKCFSNSAMYNVIDDITPHYLKLKHWKELIGAQRDWQSNCKYGKPVQIKGGIPSIVLCNPGPETSYKEFLDKEENRALKEWTLQNAYFIFITQPLF</sequence>
<comment type="similarity">
    <text evidence="2 16">Belongs to the geminiviridae Rep protein family.</text>
</comment>
<dbReference type="EMBL" id="MN099984">
    <property type="protein sequence ID" value="QHU79359.1"/>
    <property type="molecule type" value="Genomic_DNA"/>
</dbReference>
<keyword evidence="16" id="KW-0347">Helicase</keyword>
<keyword evidence="7 16" id="KW-0540">Nuclease</keyword>
<dbReference type="SUPFAM" id="SSF55464">
    <property type="entry name" value="Origin of replication-binding domain, RBD-like"/>
    <property type="match status" value="1"/>
</dbReference>
<comment type="function">
    <text evidence="16">Essential for the replication of viral ssDNA. The closed circular ssDNA genome is first converted to a superhelical dsDNA. Rep binds a specific region at the genome origin of replication. It introduces an endonucleolytic nick within the conserved sequence 5'-TAATATTAC-3' in the intergenic region of the genome present in all geminiviruses, thereby initiating the rolling circle replication (RCR). Following cleavage, binds covalently to the 5'-phosphate of DNA as a tyrosyl ester. The cleavage gives rise to a free 3'-OH that serves as a primer for the cellular DNA polymerase. The polymerase synthesizes the (+) strand DNA by rolling circle mechanism. After one round of replication, a Rep-catalyzed nucleotidyl transfer reaction releases a circular single-stranded virus genome, thereby terminating the replication. Displays origin-specific DNA cleavage, nucleotidyl transferase, ATPase and helicase activities.</text>
</comment>
<dbReference type="PROSITE" id="PS52020">
    <property type="entry name" value="CRESS_DNA_REP"/>
    <property type="match status" value="1"/>
</dbReference>
<evidence type="ECO:0000259" key="17">
    <source>
        <dbReference type="PROSITE" id="PS52020"/>
    </source>
</evidence>
<dbReference type="GO" id="GO:0042025">
    <property type="term" value="C:host cell nucleus"/>
    <property type="evidence" value="ECO:0007669"/>
    <property type="project" value="UniProtKB-SubCell"/>
</dbReference>
<proteinExistence type="inferred from homology"/>
<protein>
    <recommendedName>
        <fullName evidence="16">Replication-associated protein</fullName>
        <shortName evidence="16">Rep</shortName>
        <ecNumber evidence="16">3.1.21.-</ecNumber>
    </recommendedName>
</protein>
<keyword evidence="16" id="KW-0511">Multifunctional enzyme</keyword>
<keyword evidence="11 16" id="KW-0378">Hydrolase</keyword>
<evidence type="ECO:0000256" key="4">
    <source>
        <dbReference type="ARBA" id="ARBA00022679"/>
    </source>
</evidence>
<dbReference type="GO" id="GO:0016779">
    <property type="term" value="F:nucleotidyltransferase activity"/>
    <property type="evidence" value="ECO:0007669"/>
    <property type="project" value="UniProtKB-KW"/>
</dbReference>
<comment type="domain">
    <text evidence="16">There are 3 rolling circle replication (RCR) motifs. RCR-2 is probably involved in metal coordination. RCR-3 is required for phosphodiester bond cleavage for initiation of RCR.</text>
</comment>
<keyword evidence="5 16" id="KW-0548">Nucleotidyltransferase</keyword>
<dbReference type="GO" id="GO:0006260">
    <property type="term" value="P:DNA replication"/>
    <property type="evidence" value="ECO:0007669"/>
    <property type="project" value="UniProtKB-KW"/>
</dbReference>
<feature type="binding site" evidence="15">
    <location>
        <position position="49"/>
    </location>
    <ligand>
        <name>a divalent metal cation</name>
        <dbReference type="ChEBI" id="CHEBI:60240"/>
    </ligand>
</feature>
<keyword evidence="3 16" id="KW-1048">Host nucleus</keyword>
<dbReference type="PRINTS" id="PR00228">
    <property type="entry name" value="GEMCOATCLVL1"/>
</dbReference>
<keyword evidence="13 16" id="KW-0238">DNA-binding</keyword>
<dbReference type="GO" id="GO:0005198">
    <property type="term" value="F:structural molecule activity"/>
    <property type="evidence" value="ECO:0007669"/>
    <property type="project" value="InterPro"/>
</dbReference>
<evidence type="ECO:0000256" key="2">
    <source>
        <dbReference type="ARBA" id="ARBA00006240"/>
    </source>
</evidence>
<keyword evidence="6" id="KW-0235">DNA replication</keyword>
<dbReference type="Pfam" id="PF08283">
    <property type="entry name" value="Gemini_AL1_M"/>
    <property type="match status" value="1"/>
</dbReference>
<organism evidence="18">
    <name type="scientific">Opuntia virus 1</name>
    <dbReference type="NCBI Taxonomy" id="2706523"/>
    <lineage>
        <taxon>Viruses</taxon>
        <taxon>Monodnaviria</taxon>
        <taxon>Shotokuvirae</taxon>
        <taxon>Cressdnaviricota</taxon>
        <taxon>Repensiviricetes</taxon>
        <taxon>Geplafuvirales</taxon>
        <taxon>Geminiviridae</taxon>
        <taxon>Opunvirus</taxon>
        <taxon>Opunvirus opuntiae</taxon>
    </lineage>
</organism>
<dbReference type="Gene3D" id="3.40.1310.20">
    <property type="match status" value="1"/>
</dbReference>
<dbReference type="InterPro" id="IPR022692">
    <property type="entry name" value="Gemini_AL1_REP_central"/>
</dbReference>
<dbReference type="PRINTS" id="PR00227">
    <property type="entry name" value="GEMCOATAL1"/>
</dbReference>
<evidence type="ECO:0000313" key="18">
    <source>
        <dbReference type="EMBL" id="QHU79359.1"/>
    </source>
</evidence>
<feature type="binding site" evidence="15">
    <location>
        <position position="107"/>
    </location>
    <ligand>
        <name>a divalent metal cation</name>
        <dbReference type="ChEBI" id="CHEBI:60240"/>
    </ligand>
</feature>
<evidence type="ECO:0000256" key="12">
    <source>
        <dbReference type="ARBA" id="ARBA00023124"/>
    </source>
</evidence>
<accession>A0A6C0M846</accession>
<name>A0A6C0M846_9GEMI</name>
<feature type="active site" description="For DNA cleavage activity" evidence="14">
    <location>
        <position position="103"/>
    </location>
</feature>
<evidence type="ECO:0000256" key="10">
    <source>
        <dbReference type="ARBA" id="ARBA00022759"/>
    </source>
</evidence>
<evidence type="ECO:0000256" key="15">
    <source>
        <dbReference type="PIRSR" id="PIRSR601191-2"/>
    </source>
</evidence>
<dbReference type="InterPro" id="IPR049912">
    <property type="entry name" value="CRESS_DNA_REP"/>
</dbReference>
<keyword evidence="9 16" id="KW-0547">Nucleotide-binding</keyword>
<comment type="cofactor">
    <cofactor evidence="16">
        <name>Mn(2+)</name>
        <dbReference type="ChEBI" id="CHEBI:29035"/>
    </cofactor>
</comment>
<evidence type="ECO:0000256" key="11">
    <source>
        <dbReference type="ARBA" id="ARBA00022801"/>
    </source>
</evidence>
<evidence type="ECO:0000256" key="16">
    <source>
        <dbReference type="RuleBase" id="RU361249"/>
    </source>
</evidence>
<keyword evidence="8 15" id="KW-0479">Metal-binding</keyword>
<keyword evidence="4 16" id="KW-0808">Transferase</keyword>
<evidence type="ECO:0000256" key="13">
    <source>
        <dbReference type="ARBA" id="ARBA00023125"/>
    </source>
</evidence>
<evidence type="ECO:0000256" key="7">
    <source>
        <dbReference type="ARBA" id="ARBA00022722"/>
    </source>
</evidence>
<feature type="binding site" evidence="15">
    <location>
        <position position="59"/>
    </location>
    <ligand>
        <name>a divalent metal cation</name>
        <dbReference type="ChEBI" id="CHEBI:60240"/>
    </ligand>
</feature>
<dbReference type="GO" id="GO:0046872">
    <property type="term" value="F:metal ion binding"/>
    <property type="evidence" value="ECO:0007669"/>
    <property type="project" value="UniProtKB-KW"/>
</dbReference>
<dbReference type="GO" id="GO:0005524">
    <property type="term" value="F:ATP binding"/>
    <property type="evidence" value="ECO:0007669"/>
    <property type="project" value="UniProtKB-KW"/>
</dbReference>
<reference evidence="18" key="1">
    <citation type="submission" date="2019-06" db="EMBL/GenBank/DDBJ databases">
        <title>Novel geminivirus infecting Cactaceae plants in Arizona.</title>
        <authorList>
            <person name="Fontenele R.S."/>
            <person name="Schmidlin K."/>
            <person name="Majure L."/>
            <person name="Salywon A."/>
            <person name="Kraberger S."/>
            <person name="Wojciechowski M."/>
            <person name="Cobb I."/>
            <person name="Varsani A."/>
        </authorList>
    </citation>
    <scope>NUCLEOTIDE SEQUENCE</scope>
    <source>
        <strain evidence="18">2014_2</strain>
    </source>
</reference>
<comment type="cofactor">
    <cofactor evidence="15">
        <name>Mg(2+)</name>
        <dbReference type="ChEBI" id="CHEBI:18420"/>
    </cofactor>
    <cofactor evidence="15">
        <name>Mn(2+)</name>
        <dbReference type="ChEBI" id="CHEBI:29035"/>
    </cofactor>
    <text evidence="15">Divalent metal cations, possibly Mg(2+) or Mn(2+).</text>
</comment>
<evidence type="ECO:0000256" key="5">
    <source>
        <dbReference type="ARBA" id="ARBA00022695"/>
    </source>
</evidence>
<gene>
    <name evidence="18" type="primary">rep</name>
</gene>
<evidence type="ECO:0000256" key="1">
    <source>
        <dbReference type="ARBA" id="ARBA00004147"/>
    </source>
</evidence>
<feature type="domain" description="CRESS-DNA virus Rep endonuclease" evidence="17">
    <location>
        <begin position="7"/>
        <end position="116"/>
    </location>
</feature>
<evidence type="ECO:0000256" key="9">
    <source>
        <dbReference type="ARBA" id="ARBA00022741"/>
    </source>
</evidence>
<evidence type="ECO:0000256" key="6">
    <source>
        <dbReference type="ARBA" id="ARBA00022705"/>
    </source>
</evidence>
<feature type="binding site" evidence="15">
    <location>
        <position position="57"/>
    </location>
    <ligand>
        <name>a divalent metal cation</name>
        <dbReference type="ChEBI" id="CHEBI:60240"/>
    </ligand>
</feature>
<evidence type="ECO:0000256" key="8">
    <source>
        <dbReference type="ARBA" id="ARBA00022723"/>
    </source>
</evidence>
<dbReference type="GO" id="GO:0016888">
    <property type="term" value="F:DNA endonuclease activity, producing 5'-phosphomonoesters"/>
    <property type="evidence" value="ECO:0007669"/>
    <property type="project" value="InterPro"/>
</dbReference>
<dbReference type="Pfam" id="PF00799">
    <property type="entry name" value="Gemini_AL1"/>
    <property type="match status" value="1"/>
</dbReference>
<dbReference type="GO" id="GO:0004386">
    <property type="term" value="F:helicase activity"/>
    <property type="evidence" value="ECO:0007669"/>
    <property type="project" value="UniProtKB-KW"/>
</dbReference>